<dbReference type="EMBL" id="JAAAJA010000954">
    <property type="protein sequence ID" value="KAG0248617.1"/>
    <property type="molecule type" value="Genomic_DNA"/>
</dbReference>
<evidence type="ECO:0000313" key="15">
    <source>
        <dbReference type="Proteomes" id="UP000726737"/>
    </source>
</evidence>
<keyword evidence="7" id="KW-0653">Protein transport</keyword>
<evidence type="ECO:0000256" key="8">
    <source>
        <dbReference type="ARBA" id="ARBA00022989"/>
    </source>
</evidence>
<evidence type="ECO:0000256" key="3">
    <source>
        <dbReference type="ARBA" id="ARBA00005760"/>
    </source>
</evidence>
<dbReference type="GO" id="GO:0070762">
    <property type="term" value="C:nuclear pore transmembrane ring"/>
    <property type="evidence" value="ECO:0007669"/>
    <property type="project" value="TreeGrafter"/>
</dbReference>
<dbReference type="AlphaFoldDB" id="A0A9P6PMR0"/>
<comment type="subcellular location">
    <subcellularLocation>
        <location evidence="1">Nucleus membrane</location>
        <topology evidence="1">Multi-pass membrane protein</topology>
    </subcellularLocation>
    <subcellularLocation>
        <location evidence="2">Nucleus</location>
        <location evidence="2">Nuclear pore complex</location>
    </subcellularLocation>
</comment>
<evidence type="ECO:0000256" key="5">
    <source>
        <dbReference type="ARBA" id="ARBA00022692"/>
    </source>
</evidence>
<proteinExistence type="inferred from homology"/>
<keyword evidence="4" id="KW-0813">Transport</keyword>
<feature type="compositionally biased region" description="Low complexity" evidence="13">
    <location>
        <begin position="255"/>
        <end position="268"/>
    </location>
</feature>
<dbReference type="GO" id="GO:0051028">
    <property type="term" value="P:mRNA transport"/>
    <property type="evidence" value="ECO:0007669"/>
    <property type="project" value="UniProtKB-KW"/>
</dbReference>
<evidence type="ECO:0000256" key="10">
    <source>
        <dbReference type="ARBA" id="ARBA00023132"/>
    </source>
</evidence>
<evidence type="ECO:0000256" key="12">
    <source>
        <dbReference type="ARBA" id="ARBA00023242"/>
    </source>
</evidence>
<accession>A0A9P6PMR0</accession>
<name>A0A9P6PMR0_9FUNG</name>
<evidence type="ECO:0000256" key="1">
    <source>
        <dbReference type="ARBA" id="ARBA00004232"/>
    </source>
</evidence>
<dbReference type="PANTHER" id="PTHR13269">
    <property type="entry name" value="NUCLEOPORIN NDC1"/>
    <property type="match status" value="1"/>
</dbReference>
<organism evidence="14 15">
    <name type="scientific">Mortierella polycephala</name>
    <dbReference type="NCBI Taxonomy" id="41804"/>
    <lineage>
        <taxon>Eukaryota</taxon>
        <taxon>Fungi</taxon>
        <taxon>Fungi incertae sedis</taxon>
        <taxon>Mucoromycota</taxon>
        <taxon>Mortierellomycotina</taxon>
        <taxon>Mortierellomycetes</taxon>
        <taxon>Mortierellales</taxon>
        <taxon>Mortierellaceae</taxon>
        <taxon>Mortierella</taxon>
    </lineage>
</organism>
<protein>
    <submittedName>
        <fullName evidence="14">Nucleoporin NDC1</fullName>
    </submittedName>
</protein>
<evidence type="ECO:0000256" key="2">
    <source>
        <dbReference type="ARBA" id="ARBA00004567"/>
    </source>
</evidence>
<comment type="similarity">
    <text evidence="3">Belongs to the NDC1 family.</text>
</comment>
<dbReference type="GO" id="GO:0031965">
    <property type="term" value="C:nuclear membrane"/>
    <property type="evidence" value="ECO:0007669"/>
    <property type="project" value="UniProtKB-SubCell"/>
</dbReference>
<dbReference type="GO" id="GO:0005816">
    <property type="term" value="C:spindle pole body"/>
    <property type="evidence" value="ECO:0007669"/>
    <property type="project" value="TreeGrafter"/>
</dbReference>
<dbReference type="GO" id="GO:0030674">
    <property type="term" value="F:protein-macromolecule adaptor activity"/>
    <property type="evidence" value="ECO:0007669"/>
    <property type="project" value="TreeGrafter"/>
</dbReference>
<evidence type="ECO:0000256" key="13">
    <source>
        <dbReference type="SAM" id="MobiDB-lite"/>
    </source>
</evidence>
<evidence type="ECO:0000313" key="14">
    <source>
        <dbReference type="EMBL" id="KAG0248617.1"/>
    </source>
</evidence>
<keyword evidence="12" id="KW-0539">Nucleus</keyword>
<keyword evidence="5" id="KW-0812">Transmembrane</keyword>
<keyword evidence="9" id="KW-0811">Translocation</keyword>
<dbReference type="PANTHER" id="PTHR13269:SF6">
    <property type="entry name" value="NUCLEOPORIN NDC1"/>
    <property type="match status" value="1"/>
</dbReference>
<keyword evidence="15" id="KW-1185">Reference proteome</keyword>
<evidence type="ECO:0000256" key="9">
    <source>
        <dbReference type="ARBA" id="ARBA00023010"/>
    </source>
</evidence>
<feature type="region of interest" description="Disordered" evidence="13">
    <location>
        <begin position="255"/>
        <end position="288"/>
    </location>
</feature>
<sequence length="502" mass="56578">MASTLQHIILVQSSTATVNYNELVVFISEKGITQINERYILARTFSSILGLAYGVYHLLHQKDWLSFSDVQLSTVEHIFNNYWERVFSRSARFSFRLTAAFWVGYNILLSRFLVNMSMRLVSEEILYHAPQYGPRWYSLGLAIRLFSMSFSITAFAESIHLLCDHILTRKMNVTANSVDPNACLVSGLKSAGSDASPEALLSYHAFLELDQLAGHAPARRTEIFSDTTCVPSSWSQIASHCIKVLDKATDRINKASAGSSSKSSTASAQRLDTSVRRRLPPGKGGAFESNIFRPTKHDHFFDSLKGPSTEEILAKARIETDKSLADKESGKRPNLAGSRERPEILAFRWMKTNFENLLFNLPKLQAQLKTIPDAEILHAIEDFHLVAWSFQSLARLVMASYNEDQYGVVQKDIPKILESMLGLLMALESFLLTNGGKERFASNPYSAHVNAQALVKARSYAMLQALRTSIYQIVITFRKQLDEFTLASAYSDRLNHFIEYED</sequence>
<keyword evidence="6" id="KW-0509">mRNA transport</keyword>
<evidence type="ECO:0000256" key="4">
    <source>
        <dbReference type="ARBA" id="ARBA00022448"/>
    </source>
</evidence>
<keyword evidence="10" id="KW-0906">Nuclear pore complex</keyword>
<evidence type="ECO:0000256" key="7">
    <source>
        <dbReference type="ARBA" id="ARBA00022927"/>
    </source>
</evidence>
<dbReference type="GO" id="GO:0006999">
    <property type="term" value="P:nuclear pore organization"/>
    <property type="evidence" value="ECO:0007669"/>
    <property type="project" value="TreeGrafter"/>
</dbReference>
<keyword evidence="8" id="KW-1133">Transmembrane helix</keyword>
<gene>
    <name evidence="14" type="primary">TMEM48</name>
    <name evidence="14" type="ORF">BG011_010080</name>
</gene>
<dbReference type="Pfam" id="PF09531">
    <property type="entry name" value="Ndc1_Nup"/>
    <property type="match status" value="1"/>
</dbReference>
<dbReference type="OrthoDB" id="67850at2759"/>
<dbReference type="Proteomes" id="UP000726737">
    <property type="component" value="Unassembled WGS sequence"/>
</dbReference>
<keyword evidence="11" id="KW-0472">Membrane</keyword>
<dbReference type="InterPro" id="IPR019049">
    <property type="entry name" value="Nucleoporin_prot_Ndc1/Nup"/>
</dbReference>
<reference evidence="14" key="1">
    <citation type="journal article" date="2020" name="Fungal Divers.">
        <title>Resolving the Mortierellaceae phylogeny through synthesis of multi-gene phylogenetics and phylogenomics.</title>
        <authorList>
            <person name="Vandepol N."/>
            <person name="Liber J."/>
            <person name="Desiro A."/>
            <person name="Na H."/>
            <person name="Kennedy M."/>
            <person name="Barry K."/>
            <person name="Grigoriev I.V."/>
            <person name="Miller A.N."/>
            <person name="O'Donnell K."/>
            <person name="Stajich J.E."/>
            <person name="Bonito G."/>
        </authorList>
    </citation>
    <scope>NUCLEOTIDE SEQUENCE</scope>
    <source>
        <strain evidence="14">KOD948</strain>
    </source>
</reference>
<dbReference type="GO" id="GO:0015031">
    <property type="term" value="P:protein transport"/>
    <property type="evidence" value="ECO:0007669"/>
    <property type="project" value="UniProtKB-KW"/>
</dbReference>
<evidence type="ECO:0000256" key="11">
    <source>
        <dbReference type="ARBA" id="ARBA00023136"/>
    </source>
</evidence>
<comment type="caution">
    <text evidence="14">The sequence shown here is derived from an EMBL/GenBank/DDBJ whole genome shotgun (WGS) entry which is preliminary data.</text>
</comment>
<evidence type="ECO:0000256" key="6">
    <source>
        <dbReference type="ARBA" id="ARBA00022816"/>
    </source>
</evidence>